<name>A0AC34GTG8_9BILA</name>
<accession>A0AC34GTG8</accession>
<dbReference type="Proteomes" id="UP000887579">
    <property type="component" value="Unplaced"/>
</dbReference>
<evidence type="ECO:0000313" key="1">
    <source>
        <dbReference type="Proteomes" id="UP000887579"/>
    </source>
</evidence>
<dbReference type="WBParaSite" id="ES5_v2.g7916.t1">
    <property type="protein sequence ID" value="ES5_v2.g7916.t1"/>
    <property type="gene ID" value="ES5_v2.g7916"/>
</dbReference>
<sequence>MSGNNVQKSKSPRPIAIAPAPEKPPPLSIAASTASGSGNGGGGGGNELNGKRKLAPRPSDETIKPLIKIQPNNIKKDSSPTTTTNNNNGKIAPAPAAPQSSQQPAPTTSAAATAAVGQMMSGSYILRPVSNPNNQRMFPSYFSASAHPHLQQRLQATIDPNGNIITIPIAPRPSSISSTPSTSEAQTTASLSATAASSTSTPTTTKPPKICPRPIEKKLAASNSAATTSATPAAAMNLTPQNIIPTPQLNTGGALIGFAPNGTPIGYLQHPSAALGAHQLRFIQPQALTRMQMSHLNPMSIFPHPPQILHPAAFLSAGGGNATFISQSIQNNNSQIPQQFLSISGFNPNQIPTSFMNSINSHVSHQQQQQFHHHQQQQLHQHQQQQQQQQQQQNLQPKLIPITAIPSTSMTTTISSMATSSLNPPSLIPHPFSHPPSNSAAGLIPIAPAPEISSLEGSKIKHLEASDDDENEPPPLLDRDETVPASVHEAFVQEAAGVRMQYPLLGTEGNEPLRHVIDGFIIEESAVPFKIDDVIKEPLEVLRQFAKHRKVKKEIEVAEQELLKDSKKDIKKVAKKLQKSQKAENVSSTQNITGPKKRGRKTLRTPSPSKSNRKRRSSSSTQQNQQNQQKEQQQESRPSPAKSIRSPPPERPGSSKGPRKSREIEQLISMDFGPKNPIFKTKSVDEYTKGIQRRQQTSLRPVILQDYKERSPEISREGDEQQCLNCKFTFAQLKIRCEKYPQYCTKDCRKEFRKNAKKARQELADAKSMEPSSSFSSNINEMAAALIGKSPENGSNNNINNGNRKRLSNESESSTVSHHIPIKSSPLKLRIRSSSDLESPASSSQILSPAPSTSTAYLPMMPGPSSTPSIINMNTSNGSIPAITSPPPFSLTAGPPPNPNQNTPDFARLTEQAGLNPTDVNSWSAEDVAKWVNAITNSQTNGEIFLTEEIDGSSIFMLNQTQITQELGVKFGPTLKIVRAIEWLRNL</sequence>
<protein>
    <submittedName>
        <fullName evidence="2">SAM domain-containing protein</fullName>
    </submittedName>
</protein>
<reference evidence="2" key="1">
    <citation type="submission" date="2022-11" db="UniProtKB">
        <authorList>
            <consortium name="WormBaseParasite"/>
        </authorList>
    </citation>
    <scope>IDENTIFICATION</scope>
</reference>
<evidence type="ECO:0000313" key="2">
    <source>
        <dbReference type="WBParaSite" id="ES5_v2.g7916.t1"/>
    </source>
</evidence>
<proteinExistence type="predicted"/>
<organism evidence="1 2">
    <name type="scientific">Panagrolaimus sp. ES5</name>
    <dbReference type="NCBI Taxonomy" id="591445"/>
    <lineage>
        <taxon>Eukaryota</taxon>
        <taxon>Metazoa</taxon>
        <taxon>Ecdysozoa</taxon>
        <taxon>Nematoda</taxon>
        <taxon>Chromadorea</taxon>
        <taxon>Rhabditida</taxon>
        <taxon>Tylenchina</taxon>
        <taxon>Panagrolaimomorpha</taxon>
        <taxon>Panagrolaimoidea</taxon>
        <taxon>Panagrolaimidae</taxon>
        <taxon>Panagrolaimus</taxon>
    </lineage>
</organism>